<dbReference type="AlphaFoldDB" id="A0A2G2W530"/>
<dbReference type="STRING" id="33114.A0A2G2W530"/>
<dbReference type="PANTHER" id="PTHR33568">
    <property type="entry name" value="DNA POLYMERASE"/>
    <property type="match status" value="1"/>
</dbReference>
<dbReference type="InterPro" id="IPR004868">
    <property type="entry name" value="DNA-dir_DNA_pol_B_mt/vir"/>
</dbReference>
<evidence type="ECO:0000256" key="6">
    <source>
        <dbReference type="ARBA" id="ARBA00022932"/>
    </source>
</evidence>
<organism evidence="10 11">
    <name type="scientific">Capsicum baccatum</name>
    <name type="common">Peruvian pepper</name>
    <dbReference type="NCBI Taxonomy" id="33114"/>
    <lineage>
        <taxon>Eukaryota</taxon>
        <taxon>Viridiplantae</taxon>
        <taxon>Streptophyta</taxon>
        <taxon>Embryophyta</taxon>
        <taxon>Tracheophyta</taxon>
        <taxon>Spermatophyta</taxon>
        <taxon>Magnoliopsida</taxon>
        <taxon>eudicotyledons</taxon>
        <taxon>Gunneridae</taxon>
        <taxon>Pentapetalae</taxon>
        <taxon>asterids</taxon>
        <taxon>lamiids</taxon>
        <taxon>Solanales</taxon>
        <taxon>Solanaceae</taxon>
        <taxon>Solanoideae</taxon>
        <taxon>Capsiceae</taxon>
        <taxon>Capsicum</taxon>
    </lineage>
</organism>
<evidence type="ECO:0000256" key="3">
    <source>
        <dbReference type="ARBA" id="ARBA00022679"/>
    </source>
</evidence>
<dbReference type="InterPro" id="IPR043502">
    <property type="entry name" value="DNA/RNA_pol_sf"/>
</dbReference>
<dbReference type="GO" id="GO:0000166">
    <property type="term" value="F:nucleotide binding"/>
    <property type="evidence" value="ECO:0007669"/>
    <property type="project" value="InterPro"/>
</dbReference>
<comment type="catalytic activity">
    <reaction evidence="8">
        <text>DNA(n) + a 2'-deoxyribonucleoside 5'-triphosphate = DNA(n+1) + diphosphate</text>
        <dbReference type="Rhea" id="RHEA:22508"/>
        <dbReference type="Rhea" id="RHEA-COMP:17339"/>
        <dbReference type="Rhea" id="RHEA-COMP:17340"/>
        <dbReference type="ChEBI" id="CHEBI:33019"/>
        <dbReference type="ChEBI" id="CHEBI:61560"/>
        <dbReference type="ChEBI" id="CHEBI:173112"/>
        <dbReference type="EC" id="2.7.7.7"/>
    </reaction>
</comment>
<evidence type="ECO:0000259" key="9">
    <source>
        <dbReference type="Pfam" id="PF03175"/>
    </source>
</evidence>
<protein>
    <recommendedName>
        <fullName evidence="2">DNA-directed DNA polymerase</fullName>
        <ecNumber evidence="2">2.7.7.7</ecNumber>
    </recommendedName>
</protein>
<keyword evidence="7" id="KW-0238">DNA-binding</keyword>
<comment type="caution">
    <text evidence="10">The sequence shown here is derived from an EMBL/GenBank/DDBJ whole genome shotgun (WGS) entry which is preliminary data.</text>
</comment>
<dbReference type="Gene3D" id="3.90.1600.10">
    <property type="entry name" value="Palm domain of DNA polymerase"/>
    <property type="match status" value="1"/>
</dbReference>
<comment type="similarity">
    <text evidence="1">Belongs to the DNA polymerase type-B family.</text>
</comment>
<dbReference type="GO" id="GO:0003887">
    <property type="term" value="F:DNA-directed DNA polymerase activity"/>
    <property type="evidence" value="ECO:0007669"/>
    <property type="project" value="UniProtKB-KW"/>
</dbReference>
<keyword evidence="4" id="KW-0548">Nucleotidyltransferase</keyword>
<gene>
    <name evidence="10" type="ORF">CQW23_19182</name>
</gene>
<dbReference type="GO" id="GO:0006260">
    <property type="term" value="P:DNA replication"/>
    <property type="evidence" value="ECO:0007669"/>
    <property type="project" value="UniProtKB-KW"/>
</dbReference>
<keyword evidence="5" id="KW-0235">DNA replication</keyword>
<evidence type="ECO:0000256" key="2">
    <source>
        <dbReference type="ARBA" id="ARBA00012417"/>
    </source>
</evidence>
<evidence type="ECO:0000256" key="4">
    <source>
        <dbReference type="ARBA" id="ARBA00022695"/>
    </source>
</evidence>
<dbReference type="Pfam" id="PF03175">
    <property type="entry name" value="DNA_pol_B_2"/>
    <property type="match status" value="1"/>
</dbReference>
<evidence type="ECO:0000256" key="7">
    <source>
        <dbReference type="ARBA" id="ARBA00023125"/>
    </source>
</evidence>
<sequence length="251" mass="28453">MVAPVVEEVAVGDSHGCWQREKERDESEELGSKGSIPHSKLEVSNLQGHSENLINYLRQDILLLGGVMLKAQEIILDKYHMDIVNVMTLSSLSLKIFRQNYLDDEAFHIHLPTRNQDTFIRHGFYGGHDDVYKPYGENLYYYDVNSLYPYIMVEYPIPCGIPASKNNLKSAELDSLFGFLEAYVVCPTYISRPFLPYNNQTGTFLFNKELIYSIRLVPSSNSEQPISRSLLYGNNIISGVIIPTSTAVGFL</sequence>
<keyword evidence="11" id="KW-1185">Reference proteome</keyword>
<dbReference type="Proteomes" id="UP000224567">
    <property type="component" value="Unassembled WGS sequence"/>
</dbReference>
<name>A0A2G2W530_CAPBA</name>
<evidence type="ECO:0000256" key="1">
    <source>
        <dbReference type="ARBA" id="ARBA00005755"/>
    </source>
</evidence>
<feature type="domain" description="DNA-directed DNA polymerase family B mitochondria/virus" evidence="9">
    <location>
        <begin position="50"/>
        <end position="209"/>
    </location>
</feature>
<dbReference type="EC" id="2.7.7.7" evidence="2"/>
<proteinExistence type="inferred from homology"/>
<keyword evidence="3" id="KW-0808">Transferase</keyword>
<dbReference type="OrthoDB" id="1289171at2759"/>
<dbReference type="EMBL" id="MLFT02000008">
    <property type="protein sequence ID" value="PHT40328.1"/>
    <property type="molecule type" value="Genomic_DNA"/>
</dbReference>
<dbReference type="GO" id="GO:0003677">
    <property type="term" value="F:DNA binding"/>
    <property type="evidence" value="ECO:0007669"/>
    <property type="project" value="UniProtKB-KW"/>
</dbReference>
<evidence type="ECO:0000313" key="11">
    <source>
        <dbReference type="Proteomes" id="UP000224567"/>
    </source>
</evidence>
<dbReference type="PANTHER" id="PTHR33568:SF3">
    <property type="entry name" value="DNA-DIRECTED DNA POLYMERASE"/>
    <property type="match status" value="1"/>
</dbReference>
<accession>A0A2G2W530</accession>
<keyword evidence="6" id="KW-0239">DNA-directed DNA polymerase</keyword>
<reference evidence="10 11" key="1">
    <citation type="journal article" date="2017" name="Genome Biol.">
        <title>New reference genome sequences of hot pepper reveal the massive evolution of plant disease-resistance genes by retroduplication.</title>
        <authorList>
            <person name="Kim S."/>
            <person name="Park J."/>
            <person name="Yeom S.I."/>
            <person name="Kim Y.M."/>
            <person name="Seo E."/>
            <person name="Kim K.T."/>
            <person name="Kim M.S."/>
            <person name="Lee J.M."/>
            <person name="Cheong K."/>
            <person name="Shin H.S."/>
            <person name="Kim S.B."/>
            <person name="Han K."/>
            <person name="Lee J."/>
            <person name="Park M."/>
            <person name="Lee H.A."/>
            <person name="Lee H.Y."/>
            <person name="Lee Y."/>
            <person name="Oh S."/>
            <person name="Lee J.H."/>
            <person name="Choi E."/>
            <person name="Choi E."/>
            <person name="Lee S.E."/>
            <person name="Jeon J."/>
            <person name="Kim H."/>
            <person name="Choi G."/>
            <person name="Song H."/>
            <person name="Lee J."/>
            <person name="Lee S.C."/>
            <person name="Kwon J.K."/>
            <person name="Lee H.Y."/>
            <person name="Koo N."/>
            <person name="Hong Y."/>
            <person name="Kim R.W."/>
            <person name="Kang W.H."/>
            <person name="Huh J.H."/>
            <person name="Kang B.C."/>
            <person name="Yang T.J."/>
            <person name="Lee Y.H."/>
            <person name="Bennetzen J.L."/>
            <person name="Choi D."/>
        </authorList>
    </citation>
    <scope>NUCLEOTIDE SEQUENCE [LARGE SCALE GENOMIC DNA]</scope>
    <source>
        <strain evidence="11">cv. PBC81</strain>
    </source>
</reference>
<dbReference type="SUPFAM" id="SSF56672">
    <property type="entry name" value="DNA/RNA polymerases"/>
    <property type="match status" value="1"/>
</dbReference>
<evidence type="ECO:0000256" key="8">
    <source>
        <dbReference type="ARBA" id="ARBA00049244"/>
    </source>
</evidence>
<evidence type="ECO:0000256" key="5">
    <source>
        <dbReference type="ARBA" id="ARBA00022705"/>
    </source>
</evidence>
<reference evidence="11" key="2">
    <citation type="journal article" date="2017" name="J. Anim. Genet.">
        <title>Multiple reference genome sequences of hot pepper reveal the massive evolution of plant disease resistance genes by retroduplication.</title>
        <authorList>
            <person name="Kim S."/>
            <person name="Park J."/>
            <person name="Yeom S.-I."/>
            <person name="Kim Y.-M."/>
            <person name="Seo E."/>
            <person name="Kim K.-T."/>
            <person name="Kim M.-S."/>
            <person name="Lee J.M."/>
            <person name="Cheong K."/>
            <person name="Shin H.-S."/>
            <person name="Kim S.-B."/>
            <person name="Han K."/>
            <person name="Lee J."/>
            <person name="Park M."/>
            <person name="Lee H.-A."/>
            <person name="Lee H.-Y."/>
            <person name="Lee Y."/>
            <person name="Oh S."/>
            <person name="Lee J.H."/>
            <person name="Choi E."/>
            <person name="Choi E."/>
            <person name="Lee S.E."/>
            <person name="Jeon J."/>
            <person name="Kim H."/>
            <person name="Choi G."/>
            <person name="Song H."/>
            <person name="Lee J."/>
            <person name="Lee S.-C."/>
            <person name="Kwon J.-K."/>
            <person name="Lee H.-Y."/>
            <person name="Koo N."/>
            <person name="Hong Y."/>
            <person name="Kim R.W."/>
            <person name="Kang W.-H."/>
            <person name="Huh J.H."/>
            <person name="Kang B.-C."/>
            <person name="Yang T.-J."/>
            <person name="Lee Y.-H."/>
            <person name="Bennetzen J.L."/>
            <person name="Choi D."/>
        </authorList>
    </citation>
    <scope>NUCLEOTIDE SEQUENCE [LARGE SCALE GENOMIC DNA]</scope>
    <source>
        <strain evidence="11">cv. PBC81</strain>
    </source>
</reference>
<evidence type="ECO:0000313" key="10">
    <source>
        <dbReference type="EMBL" id="PHT40328.1"/>
    </source>
</evidence>
<dbReference type="InterPro" id="IPR023211">
    <property type="entry name" value="DNA_pol_palm_dom_sf"/>
</dbReference>